<dbReference type="STRING" id="1079859.SAMN04515674_10473"/>
<accession>A0A1I5RH06</accession>
<keyword evidence="2" id="KW-1185">Reference proteome</keyword>
<dbReference type="OrthoDB" id="5504491at2"/>
<dbReference type="AlphaFoldDB" id="A0A1I5RH06"/>
<dbReference type="SUPFAM" id="SSF56784">
    <property type="entry name" value="HAD-like"/>
    <property type="match status" value="1"/>
</dbReference>
<dbReference type="InterPro" id="IPR036412">
    <property type="entry name" value="HAD-like_sf"/>
</dbReference>
<protein>
    <submittedName>
        <fullName evidence="1">Phosphonatase-like hydrolase</fullName>
    </submittedName>
</protein>
<dbReference type="GO" id="GO:0006281">
    <property type="term" value="P:DNA repair"/>
    <property type="evidence" value="ECO:0007669"/>
    <property type="project" value="TreeGrafter"/>
</dbReference>
<dbReference type="GO" id="GO:0005829">
    <property type="term" value="C:cytosol"/>
    <property type="evidence" value="ECO:0007669"/>
    <property type="project" value="TreeGrafter"/>
</dbReference>
<dbReference type="SFLD" id="SFLDG01129">
    <property type="entry name" value="C1.5:_HAD__Beta-PGM__Phosphata"/>
    <property type="match status" value="1"/>
</dbReference>
<sequence>MSPIQLVIFDMAGTTIKDQHEVEKCFKVASEFTGLKVSDERILALQGYSKKYVFQLLWTEMLGENHPELKEMIEVSYDYFCHVLETYYQETDILPTEGCLEMFDFLKEQKIRIALTTGFYRKVVNIILGKLGWLQGLNENYLSISGDSVIDLSIASDEVAKGRPEPQMIEKAMNILKVSDPQHVINIGDTPSDLKSGIRAGVLMSLGVTNGTHSRQQLSIHRNDGLLNNVLELKDIIANLESNTKPRIEEPLKLSKMRFLF</sequence>
<dbReference type="Gene3D" id="3.40.50.1000">
    <property type="entry name" value="HAD superfamily/HAD-like"/>
    <property type="match status" value="1"/>
</dbReference>
<dbReference type="InterPro" id="IPR050155">
    <property type="entry name" value="HAD-like_hydrolase_sf"/>
</dbReference>
<organism evidence="1 2">
    <name type="scientific">Pseudarcicella hirudinis</name>
    <dbReference type="NCBI Taxonomy" id="1079859"/>
    <lineage>
        <taxon>Bacteria</taxon>
        <taxon>Pseudomonadati</taxon>
        <taxon>Bacteroidota</taxon>
        <taxon>Cytophagia</taxon>
        <taxon>Cytophagales</taxon>
        <taxon>Flectobacillaceae</taxon>
        <taxon>Pseudarcicella</taxon>
    </lineage>
</organism>
<evidence type="ECO:0000313" key="2">
    <source>
        <dbReference type="Proteomes" id="UP000199306"/>
    </source>
</evidence>
<dbReference type="GO" id="GO:0008967">
    <property type="term" value="F:phosphoglycolate phosphatase activity"/>
    <property type="evidence" value="ECO:0007669"/>
    <property type="project" value="TreeGrafter"/>
</dbReference>
<dbReference type="Gene3D" id="1.10.150.240">
    <property type="entry name" value="Putative phosphatase, domain 2"/>
    <property type="match status" value="1"/>
</dbReference>
<name>A0A1I5RH06_9BACT</name>
<dbReference type="Pfam" id="PF00702">
    <property type="entry name" value="Hydrolase"/>
    <property type="match status" value="1"/>
</dbReference>
<reference evidence="1 2" key="1">
    <citation type="submission" date="2016-10" db="EMBL/GenBank/DDBJ databases">
        <authorList>
            <person name="de Groot N.N."/>
        </authorList>
    </citation>
    <scope>NUCLEOTIDE SEQUENCE [LARGE SCALE GENOMIC DNA]</scope>
    <source>
        <strain evidence="2">E92,LMG 26720,CCM 7988</strain>
    </source>
</reference>
<dbReference type="SFLD" id="SFLDS00003">
    <property type="entry name" value="Haloacid_Dehalogenase"/>
    <property type="match status" value="1"/>
</dbReference>
<dbReference type="Proteomes" id="UP000199306">
    <property type="component" value="Unassembled WGS sequence"/>
</dbReference>
<dbReference type="EMBL" id="FOXH01000004">
    <property type="protein sequence ID" value="SFP57813.1"/>
    <property type="molecule type" value="Genomic_DNA"/>
</dbReference>
<dbReference type="PANTHER" id="PTHR43434:SF19">
    <property type="entry name" value="PHOSPHONOACETALDEHYDE HYDROLASE"/>
    <property type="match status" value="1"/>
</dbReference>
<keyword evidence="1" id="KW-0378">Hydrolase</keyword>
<proteinExistence type="predicted"/>
<dbReference type="InterPro" id="IPR023198">
    <property type="entry name" value="PGP-like_dom2"/>
</dbReference>
<dbReference type="PANTHER" id="PTHR43434">
    <property type="entry name" value="PHOSPHOGLYCOLATE PHOSPHATASE"/>
    <property type="match status" value="1"/>
</dbReference>
<gene>
    <name evidence="1" type="ORF">SAMN04515674_10473</name>
</gene>
<dbReference type="RefSeq" id="WP_092015242.1">
    <property type="nucleotide sequence ID" value="NZ_FOXH01000004.1"/>
</dbReference>
<evidence type="ECO:0000313" key="1">
    <source>
        <dbReference type="EMBL" id="SFP57813.1"/>
    </source>
</evidence>
<dbReference type="InterPro" id="IPR023214">
    <property type="entry name" value="HAD_sf"/>
</dbReference>